<reference evidence="1" key="1">
    <citation type="submission" date="2020-08" db="EMBL/GenBank/DDBJ databases">
        <title>Multicomponent nature underlies the extraordinary mechanical properties of spider dragline silk.</title>
        <authorList>
            <person name="Kono N."/>
            <person name="Nakamura H."/>
            <person name="Mori M."/>
            <person name="Yoshida Y."/>
            <person name="Ohtoshi R."/>
            <person name="Malay A.D."/>
            <person name="Moran D.A.P."/>
            <person name="Tomita M."/>
            <person name="Numata K."/>
            <person name="Arakawa K."/>
        </authorList>
    </citation>
    <scope>NUCLEOTIDE SEQUENCE</scope>
</reference>
<dbReference type="EMBL" id="BMAW01007929">
    <property type="protein sequence ID" value="GFT06106.1"/>
    <property type="molecule type" value="Genomic_DNA"/>
</dbReference>
<gene>
    <name evidence="1" type="ORF">NPIL_227341</name>
</gene>
<evidence type="ECO:0000313" key="1">
    <source>
        <dbReference type="EMBL" id="GFT06106.1"/>
    </source>
</evidence>
<organism evidence="1 2">
    <name type="scientific">Nephila pilipes</name>
    <name type="common">Giant wood spider</name>
    <name type="synonym">Nephila maculata</name>
    <dbReference type="NCBI Taxonomy" id="299642"/>
    <lineage>
        <taxon>Eukaryota</taxon>
        <taxon>Metazoa</taxon>
        <taxon>Ecdysozoa</taxon>
        <taxon>Arthropoda</taxon>
        <taxon>Chelicerata</taxon>
        <taxon>Arachnida</taxon>
        <taxon>Araneae</taxon>
        <taxon>Araneomorphae</taxon>
        <taxon>Entelegynae</taxon>
        <taxon>Araneoidea</taxon>
        <taxon>Nephilidae</taxon>
        <taxon>Nephila</taxon>
    </lineage>
</organism>
<name>A0A8X6TFS3_NEPPI</name>
<proteinExistence type="predicted"/>
<keyword evidence="2" id="KW-1185">Reference proteome</keyword>
<sequence length="121" mass="14091">MLSIETCCEKILWGRGTARLCWGLEKALNKRSTTHVRHIYGRRLTSNRRSSDTARWSNFVRHSKINNSKQAEHVTEEFCSLETYAENYTADQCDVHQLRNVSAETSRATFEYGQRQTSNYP</sequence>
<dbReference type="Proteomes" id="UP000887013">
    <property type="component" value="Unassembled WGS sequence"/>
</dbReference>
<dbReference type="AlphaFoldDB" id="A0A8X6TFS3"/>
<comment type="caution">
    <text evidence="1">The sequence shown here is derived from an EMBL/GenBank/DDBJ whole genome shotgun (WGS) entry which is preliminary data.</text>
</comment>
<evidence type="ECO:0000313" key="2">
    <source>
        <dbReference type="Proteomes" id="UP000887013"/>
    </source>
</evidence>
<accession>A0A8X6TFS3</accession>
<protein>
    <submittedName>
        <fullName evidence="1">Uncharacterized protein</fullName>
    </submittedName>
</protein>